<organism evidence="1 2">
    <name type="scientific">Aspergillus lucknowensis</name>
    <dbReference type="NCBI Taxonomy" id="176173"/>
    <lineage>
        <taxon>Eukaryota</taxon>
        <taxon>Fungi</taxon>
        <taxon>Dikarya</taxon>
        <taxon>Ascomycota</taxon>
        <taxon>Pezizomycotina</taxon>
        <taxon>Eurotiomycetes</taxon>
        <taxon>Eurotiomycetidae</taxon>
        <taxon>Eurotiales</taxon>
        <taxon>Aspergillaceae</taxon>
        <taxon>Aspergillus</taxon>
        <taxon>Aspergillus subgen. Nidulantes</taxon>
    </lineage>
</organism>
<dbReference type="GeneID" id="98147891"/>
<comment type="caution">
    <text evidence="1">The sequence shown here is derived from an EMBL/GenBank/DDBJ whole genome shotgun (WGS) entry which is preliminary data.</text>
</comment>
<protein>
    <submittedName>
        <fullName evidence="1">Uncharacterized protein</fullName>
    </submittedName>
</protein>
<dbReference type="RefSeq" id="XP_070886644.1">
    <property type="nucleotide sequence ID" value="XM_071032819.1"/>
</dbReference>
<reference evidence="1 2" key="1">
    <citation type="submission" date="2024-07" db="EMBL/GenBank/DDBJ databases">
        <title>Section-level genome sequencing and comparative genomics of Aspergillus sections Usti and Cavernicolus.</title>
        <authorList>
            <consortium name="Lawrence Berkeley National Laboratory"/>
            <person name="Nybo J.L."/>
            <person name="Vesth T.C."/>
            <person name="Theobald S."/>
            <person name="Frisvad J.C."/>
            <person name="Larsen T.O."/>
            <person name="Kjaerboelling I."/>
            <person name="Rothschild-Mancinelli K."/>
            <person name="Lyhne E.K."/>
            <person name="Kogle M.E."/>
            <person name="Barry K."/>
            <person name="Clum A."/>
            <person name="Na H."/>
            <person name="Ledsgaard L."/>
            <person name="Lin J."/>
            <person name="Lipzen A."/>
            <person name="Kuo A."/>
            <person name="Riley R."/>
            <person name="Mondo S."/>
            <person name="Labutti K."/>
            <person name="Haridas S."/>
            <person name="Pangalinan J."/>
            <person name="Salamov A.A."/>
            <person name="Simmons B.A."/>
            <person name="Magnuson J.K."/>
            <person name="Chen J."/>
            <person name="Drula E."/>
            <person name="Henrissat B."/>
            <person name="Wiebenga A."/>
            <person name="Lubbers R.J."/>
            <person name="Gomes A.C."/>
            <person name="Macurrencykelacurrency M.R."/>
            <person name="Stajich J."/>
            <person name="Grigoriev I.V."/>
            <person name="Mortensen U.H."/>
            <person name="De Vries R.P."/>
            <person name="Baker S.E."/>
            <person name="Andersen M.R."/>
        </authorList>
    </citation>
    <scope>NUCLEOTIDE SEQUENCE [LARGE SCALE GENOMIC DNA]</scope>
    <source>
        <strain evidence="1 2">CBS 449.75</strain>
    </source>
</reference>
<dbReference type="Proteomes" id="UP001610432">
    <property type="component" value="Unassembled WGS sequence"/>
</dbReference>
<name>A0ABR4LSZ3_9EURO</name>
<evidence type="ECO:0000313" key="2">
    <source>
        <dbReference type="Proteomes" id="UP001610432"/>
    </source>
</evidence>
<proteinExistence type="predicted"/>
<gene>
    <name evidence="1" type="ORF">BJX67DRAFT_380613</name>
</gene>
<accession>A0ABR4LSZ3</accession>
<keyword evidence="2" id="KW-1185">Reference proteome</keyword>
<dbReference type="EMBL" id="JBFXLQ010000017">
    <property type="protein sequence ID" value="KAL2867665.1"/>
    <property type="molecule type" value="Genomic_DNA"/>
</dbReference>
<evidence type="ECO:0000313" key="1">
    <source>
        <dbReference type="EMBL" id="KAL2867665.1"/>
    </source>
</evidence>
<sequence>MSPLQSLKDALVTPAGAEAEKESCLRIIDTLLGLLKDFERPLIDPPEFTSFRIKVLRSTDSDGVTISYFHHGPSTASAAIPSICPTRNTAQKFGFPLVARMREIADTFVANAQDYPQQGLGAGPKILSHDTGWRWLDGYTPKFDFSIPGGREMRCTGAWDMPGNKHPHMKAVVYNVVDGREESLCRGEILTILGIMAERMRMERFKDHIVVPLLPSYKVMIFSFMGQRHGRILIPYFDGRQLIIRKSPLYLFTSTDHEGMDELTRYQAGEIMRYADLMAYRLELALQEWSHL</sequence>